<organism evidence="13 16">
    <name type="scientific">Rhizophagus irregularis</name>
    <dbReference type="NCBI Taxonomy" id="588596"/>
    <lineage>
        <taxon>Eukaryota</taxon>
        <taxon>Fungi</taxon>
        <taxon>Fungi incertae sedis</taxon>
        <taxon>Mucoromycota</taxon>
        <taxon>Glomeromycotina</taxon>
        <taxon>Glomeromycetes</taxon>
        <taxon>Glomerales</taxon>
        <taxon>Glomeraceae</taxon>
        <taxon>Rhizophagus</taxon>
    </lineage>
</organism>
<feature type="transmembrane region" description="Helical" evidence="11">
    <location>
        <begin position="359"/>
        <end position="376"/>
    </location>
</feature>
<dbReference type="Gene3D" id="1.20.1530.20">
    <property type="match status" value="1"/>
</dbReference>
<dbReference type="OrthoDB" id="2190219at2759"/>
<feature type="transmembrane region" description="Helical" evidence="11">
    <location>
        <begin position="293"/>
        <end position="312"/>
    </location>
</feature>
<keyword evidence="9 11" id="KW-0472">Membrane</keyword>
<evidence type="ECO:0000256" key="4">
    <source>
        <dbReference type="ARBA" id="ARBA00022449"/>
    </source>
</evidence>
<proteinExistence type="inferred from homology"/>
<evidence type="ECO:0000256" key="1">
    <source>
        <dbReference type="ARBA" id="ARBA00004141"/>
    </source>
</evidence>
<feature type="transmembrane region" description="Helical" evidence="11">
    <location>
        <begin position="12"/>
        <end position="30"/>
    </location>
</feature>
<dbReference type="VEuPathDB" id="FungiDB:RhiirFUN_015787"/>
<feature type="transmembrane region" description="Helical" evidence="11">
    <location>
        <begin position="396"/>
        <end position="427"/>
    </location>
</feature>
<reference evidence="13 16" key="2">
    <citation type="submission" date="2017-09" db="EMBL/GenBank/DDBJ databases">
        <title>Extensive intraspecific genome diversity in a model arbuscular mycorrhizal fungus.</title>
        <authorList>
            <person name="Chen E.C."/>
            <person name="Morin E."/>
            <person name="Beaudet D."/>
            <person name="Noel J."/>
            <person name="Ndikumana S."/>
            <person name="Charron P."/>
            <person name="St-Onge C."/>
            <person name="Giorgi J."/>
            <person name="Grigoriev I.V."/>
            <person name="Roux C."/>
            <person name="Martin F.M."/>
            <person name="Corradi N."/>
        </authorList>
    </citation>
    <scope>NUCLEOTIDE SEQUENCE [LARGE SCALE GENOMIC DNA]</scope>
    <source>
        <strain evidence="13 16">A5</strain>
    </source>
</reference>
<reference evidence="14 15" key="3">
    <citation type="submission" date="2017-10" db="EMBL/GenBank/DDBJ databases">
        <title>Extensive intraspecific genome diversity in a model arbuscular mycorrhizal fungus.</title>
        <authorList>
            <person name="Chen E.C.H."/>
            <person name="Morin E."/>
            <person name="Baudet D."/>
            <person name="Noel J."/>
            <person name="Ndikumana S."/>
            <person name="Charron P."/>
            <person name="St-Onge C."/>
            <person name="Giorgi J."/>
            <person name="Grigoriev I.V."/>
            <person name="Roux C."/>
            <person name="Martin F.M."/>
            <person name="Corradi N."/>
        </authorList>
    </citation>
    <scope>NUCLEOTIDE SEQUENCE [LARGE SCALE GENOMIC DNA]</scope>
    <source>
        <strain evidence="14 15">A1</strain>
    </source>
</reference>
<comment type="subcellular location">
    <subcellularLocation>
        <location evidence="1">Membrane</location>
        <topology evidence="1">Multi-pass membrane protein</topology>
    </subcellularLocation>
</comment>
<comment type="similarity">
    <text evidence="2">Belongs to the fungal Na(+)/H(+) exchanger family.</text>
</comment>
<feature type="transmembrane region" description="Helical" evidence="11">
    <location>
        <begin position="236"/>
        <end position="258"/>
    </location>
</feature>
<dbReference type="Proteomes" id="UP000232688">
    <property type="component" value="Unassembled WGS sequence"/>
</dbReference>
<dbReference type="GO" id="GO:0015385">
    <property type="term" value="F:sodium:proton antiporter activity"/>
    <property type="evidence" value="ECO:0007669"/>
    <property type="project" value="InterPro"/>
</dbReference>
<feature type="transmembrane region" description="Helical" evidence="11">
    <location>
        <begin position="76"/>
        <end position="95"/>
    </location>
</feature>
<evidence type="ECO:0000256" key="3">
    <source>
        <dbReference type="ARBA" id="ARBA00022448"/>
    </source>
</evidence>
<evidence type="ECO:0000256" key="6">
    <source>
        <dbReference type="ARBA" id="ARBA00022989"/>
    </source>
</evidence>
<keyword evidence="10" id="KW-0739">Sodium transport</keyword>
<keyword evidence="3" id="KW-0813">Transport</keyword>
<dbReference type="InterPro" id="IPR006153">
    <property type="entry name" value="Cation/H_exchanger_TM"/>
</dbReference>
<dbReference type="PANTHER" id="PTHR31382">
    <property type="entry name" value="NA(+)/H(+) ANTIPORTER"/>
    <property type="match status" value="1"/>
</dbReference>
<evidence type="ECO:0000259" key="12">
    <source>
        <dbReference type="Pfam" id="PF00999"/>
    </source>
</evidence>
<evidence type="ECO:0000313" key="13">
    <source>
        <dbReference type="EMBL" id="PKC11242.1"/>
    </source>
</evidence>
<keyword evidence="7" id="KW-0915">Sodium</keyword>
<accession>A0A2I1EC81</accession>
<keyword evidence="8" id="KW-0406">Ion transport</keyword>
<evidence type="ECO:0000256" key="9">
    <source>
        <dbReference type="ARBA" id="ARBA00023136"/>
    </source>
</evidence>
<evidence type="ECO:0000256" key="8">
    <source>
        <dbReference type="ARBA" id="ARBA00023065"/>
    </source>
</evidence>
<dbReference type="PANTHER" id="PTHR31382:SF1">
    <property type="entry name" value="SODIUM ION_PROTON EXCHANGER (EUROFUNG)"/>
    <property type="match status" value="1"/>
</dbReference>
<evidence type="ECO:0000256" key="2">
    <source>
        <dbReference type="ARBA" id="ARBA00005248"/>
    </source>
</evidence>
<reference evidence="13 16" key="1">
    <citation type="submission" date="2016-04" db="EMBL/GenBank/DDBJ databases">
        <title>Genome analyses suggest a sexual origin of heterokaryosis in a supposedly ancient asexual fungus.</title>
        <authorList>
            <person name="Ropars J."/>
            <person name="Sedzielewska K."/>
            <person name="Noel J."/>
            <person name="Charron P."/>
            <person name="Farinelli L."/>
            <person name="Marton T."/>
            <person name="Kruger M."/>
            <person name="Pelin A."/>
            <person name="Brachmann A."/>
            <person name="Corradi N."/>
        </authorList>
    </citation>
    <scope>NUCLEOTIDE SEQUENCE [LARGE SCALE GENOMIC DNA]</scope>
    <source>
        <strain evidence="13 16">A5</strain>
    </source>
</reference>
<evidence type="ECO:0000313" key="15">
    <source>
        <dbReference type="Proteomes" id="UP000232688"/>
    </source>
</evidence>
<dbReference type="Proteomes" id="UP000232722">
    <property type="component" value="Unassembled WGS sequence"/>
</dbReference>
<dbReference type="FunFam" id="1.20.1530.20:FF:000015">
    <property type="entry name" value="Na(+)/H(+) antiporter 2"/>
    <property type="match status" value="1"/>
</dbReference>
<dbReference type="GO" id="GO:0005886">
    <property type="term" value="C:plasma membrane"/>
    <property type="evidence" value="ECO:0007669"/>
    <property type="project" value="InterPro"/>
</dbReference>
<feature type="transmembrane region" description="Helical" evidence="11">
    <location>
        <begin position="36"/>
        <end position="55"/>
    </location>
</feature>
<feature type="transmembrane region" description="Helical" evidence="11">
    <location>
        <begin position="202"/>
        <end position="224"/>
    </location>
</feature>
<keyword evidence="6 11" id="KW-1133">Transmembrane helix</keyword>
<gene>
    <name evidence="14" type="ORF">RhiirA1_516892</name>
    <name evidence="13" type="ORF">RhiirA5_468365</name>
</gene>
<dbReference type="AlphaFoldDB" id="A0A2I1EC81"/>
<dbReference type="VEuPathDB" id="FungiDB:RhiirA1_516892"/>
<reference evidence="14 15" key="4">
    <citation type="submission" date="2017-10" db="EMBL/GenBank/DDBJ databases">
        <title>Genome analyses suggest a sexual origin of heterokaryosis in a supposedly ancient asexual fungus.</title>
        <authorList>
            <person name="Corradi N."/>
            <person name="Sedzielewska K."/>
            <person name="Noel J."/>
            <person name="Charron P."/>
            <person name="Farinelli L."/>
            <person name="Marton T."/>
            <person name="Kruger M."/>
            <person name="Pelin A."/>
            <person name="Brachmann A."/>
            <person name="Corradi N."/>
        </authorList>
    </citation>
    <scope>NUCLEOTIDE SEQUENCE [LARGE SCALE GENOMIC DNA]</scope>
    <source>
        <strain evidence="14 15">A1</strain>
    </source>
</reference>
<dbReference type="InterPro" id="IPR038770">
    <property type="entry name" value="Na+/solute_symporter_sf"/>
</dbReference>
<dbReference type="GO" id="GO:0042391">
    <property type="term" value="P:regulation of membrane potential"/>
    <property type="evidence" value="ECO:0007669"/>
    <property type="project" value="InterPro"/>
</dbReference>
<evidence type="ECO:0000313" key="14">
    <source>
        <dbReference type="EMBL" id="PKC64415.1"/>
    </source>
</evidence>
<dbReference type="VEuPathDB" id="FungiDB:FUN_010431"/>
<dbReference type="Pfam" id="PF00999">
    <property type="entry name" value="Na_H_Exchanger"/>
    <property type="match status" value="1"/>
</dbReference>
<dbReference type="GO" id="GO:0036376">
    <property type="term" value="P:sodium ion export across plasma membrane"/>
    <property type="evidence" value="ECO:0007669"/>
    <property type="project" value="InterPro"/>
</dbReference>
<protein>
    <submittedName>
        <fullName evidence="13">Sodium/hydrogen exchanger</fullName>
    </submittedName>
</protein>
<feature type="transmembrane region" description="Helical" evidence="11">
    <location>
        <begin position="101"/>
        <end position="124"/>
    </location>
</feature>
<dbReference type="EMBL" id="LLXH01000638">
    <property type="protein sequence ID" value="PKC64415.1"/>
    <property type="molecule type" value="Genomic_DNA"/>
</dbReference>
<evidence type="ECO:0000313" key="16">
    <source>
        <dbReference type="Proteomes" id="UP000232722"/>
    </source>
</evidence>
<evidence type="ECO:0000256" key="7">
    <source>
        <dbReference type="ARBA" id="ARBA00023053"/>
    </source>
</evidence>
<evidence type="ECO:0000256" key="5">
    <source>
        <dbReference type="ARBA" id="ARBA00022692"/>
    </source>
</evidence>
<feature type="domain" description="Cation/H+ exchanger transmembrane" evidence="12">
    <location>
        <begin position="26"/>
        <end position="419"/>
    </location>
</feature>
<feature type="transmembrane region" description="Helical" evidence="11">
    <location>
        <begin position="324"/>
        <end position="347"/>
    </location>
</feature>
<dbReference type="EMBL" id="LLXJ01000323">
    <property type="protein sequence ID" value="PKC11242.1"/>
    <property type="molecule type" value="Genomic_DNA"/>
</dbReference>
<dbReference type="InterPro" id="IPR004712">
    <property type="entry name" value="Na+/H+_antiporter_fungi"/>
</dbReference>
<keyword evidence="4" id="KW-0050">Antiport</keyword>
<comment type="caution">
    <text evidence="13">The sequence shown here is derived from an EMBL/GenBank/DDBJ whole genome shotgun (WGS) entry which is preliminary data.</text>
</comment>
<evidence type="ECO:0000256" key="10">
    <source>
        <dbReference type="ARBA" id="ARBA00023201"/>
    </source>
</evidence>
<name>A0A2I1EC81_9GLOM</name>
<evidence type="ECO:0000256" key="11">
    <source>
        <dbReference type="SAM" id="Phobius"/>
    </source>
</evidence>
<keyword evidence="5 11" id="KW-0812">Transmembrane</keyword>
<feature type="transmembrane region" description="Helical" evidence="11">
    <location>
        <begin position="173"/>
        <end position="190"/>
    </location>
</feature>
<dbReference type="GO" id="GO:0120029">
    <property type="term" value="P:proton export across plasma membrane"/>
    <property type="evidence" value="ECO:0007669"/>
    <property type="project" value="InterPro"/>
</dbReference>
<sequence>MQQFINVNEVSVVSLILGGFIVIFGLVSYFVKQRLYLSEALICLFVGVILGPYVLQVINPYKWGNTDFITREFTRIVIAIQVMAAGVALPKAYLWRELRSLAILLVPVMIWMWLVSALSIWLLIPKISFLEALMIASCVTPTDPVLANCVVSGRFAEKHVPNHVRHIISAESAANDGFGLPFLFLAIYLLQMSPGTAIGQWFYYIIGYQILVSIIIGFLIGYIARKLLKLAEERKLIDKEIFMTFAIVLALFIMGAVSLIGSDDLLACFIAGNSFTWDDWFRVETAESYFQDVIDLLLNLAIFVYLGTVIPWSSFNEADLGLSYWRLIVVAILILLFRRLPIVMALLKVIPALKTRREGIFAGWFGPIGVAAIFYAQVAKDHFSETDTDHAHARELVIPVTFFLVISSITVHGLSVPLVIIIMSVILSNI</sequence>